<dbReference type="InterPro" id="IPR002734">
    <property type="entry name" value="RibDG_C"/>
</dbReference>
<comment type="caution">
    <text evidence="2">The sequence shown here is derived from an EMBL/GenBank/DDBJ whole genome shotgun (WGS) entry which is preliminary data.</text>
</comment>
<dbReference type="GO" id="GO:0008703">
    <property type="term" value="F:5-amino-6-(5-phosphoribosylamino)uracil reductase activity"/>
    <property type="evidence" value="ECO:0007669"/>
    <property type="project" value="InterPro"/>
</dbReference>
<dbReference type="RefSeq" id="WP_253361049.1">
    <property type="nucleotide sequence ID" value="NZ_JAIULA010000015.1"/>
</dbReference>
<gene>
    <name evidence="2" type="ORF">LB941_08160</name>
</gene>
<dbReference type="InterPro" id="IPR024072">
    <property type="entry name" value="DHFR-like_dom_sf"/>
</dbReference>
<dbReference type="PANTHER" id="PTHR38011:SF11">
    <property type="entry name" value="2,5-DIAMINO-6-RIBOSYLAMINO-4(3H)-PYRIMIDINONE 5'-PHOSPHATE REDUCTASE"/>
    <property type="match status" value="1"/>
</dbReference>
<dbReference type="Pfam" id="PF01872">
    <property type="entry name" value="RibD_C"/>
    <property type="match status" value="1"/>
</dbReference>
<dbReference type="Proteomes" id="UP001139006">
    <property type="component" value="Unassembled WGS sequence"/>
</dbReference>
<dbReference type="AlphaFoldDB" id="A0A9X2FL50"/>
<accession>A0A9X2FL50</accession>
<dbReference type="GO" id="GO:0009231">
    <property type="term" value="P:riboflavin biosynthetic process"/>
    <property type="evidence" value="ECO:0007669"/>
    <property type="project" value="InterPro"/>
</dbReference>
<name>A0A9X2FL50_9LACO</name>
<evidence type="ECO:0000313" key="2">
    <source>
        <dbReference type="EMBL" id="MCP0887305.1"/>
    </source>
</evidence>
<reference evidence="2 3" key="1">
    <citation type="journal article" date="2023" name="Int. J. Syst. Evol. Microbiol.">
        <title>Ligilactobacillus ubinensis sp. nov., a novel species isolated from the wild ferment of a durian fruit (Durio zibethinus).</title>
        <authorList>
            <person name="Heng Y.C."/>
            <person name="Menon N."/>
            <person name="Chen B."/>
            <person name="Loo B.Z.L."/>
            <person name="Wong G.W.J."/>
            <person name="Lim A.C.H."/>
            <person name="Silvaraju S."/>
            <person name="Kittelmann S."/>
        </authorList>
    </citation>
    <scope>NUCLEOTIDE SEQUENCE [LARGE SCALE GENOMIC DNA]</scope>
    <source>
        <strain evidence="2 3">WILCCON 0076</strain>
    </source>
</reference>
<organism evidence="2 3">
    <name type="scientific">Ligilactobacillus ubinensis</name>
    <dbReference type="NCBI Taxonomy" id="2876789"/>
    <lineage>
        <taxon>Bacteria</taxon>
        <taxon>Bacillati</taxon>
        <taxon>Bacillota</taxon>
        <taxon>Bacilli</taxon>
        <taxon>Lactobacillales</taxon>
        <taxon>Lactobacillaceae</taxon>
        <taxon>Ligilactobacillus</taxon>
    </lineage>
</organism>
<evidence type="ECO:0000259" key="1">
    <source>
        <dbReference type="Pfam" id="PF01872"/>
    </source>
</evidence>
<feature type="domain" description="Bacterial bifunctional deaminase-reductase C-terminal" evidence="1">
    <location>
        <begin position="4"/>
        <end position="169"/>
    </location>
</feature>
<proteinExistence type="predicted"/>
<dbReference type="Gene3D" id="3.40.430.10">
    <property type="entry name" value="Dihydrofolate Reductase, subunit A"/>
    <property type="match status" value="1"/>
</dbReference>
<dbReference type="EMBL" id="JAIULA010000015">
    <property type="protein sequence ID" value="MCP0887305.1"/>
    <property type="molecule type" value="Genomic_DNA"/>
</dbReference>
<keyword evidence="3" id="KW-1185">Reference proteome</keyword>
<evidence type="ECO:0000313" key="3">
    <source>
        <dbReference type="Proteomes" id="UP001139006"/>
    </source>
</evidence>
<sequence length="179" mass="20337">MSKKVIISALVSLDGFIATSQGNSAILEENFFICQPAGIELRKPAQSEWILLGRKTFEIYREKLLKYVQEGCKIAVLTHNPLRLNETERCVYCFNRSVEQVIEILKKKSSANIWIIGGYQVINEVTSHNLADEIHLITLPLVLNEGIPLFNTELPAPRVELSDVQKYGELTYSTWKRSV</sequence>
<protein>
    <submittedName>
        <fullName evidence="2">Dihydrofolate reductase family protein</fullName>
    </submittedName>
</protein>
<dbReference type="SUPFAM" id="SSF53597">
    <property type="entry name" value="Dihydrofolate reductase-like"/>
    <property type="match status" value="1"/>
</dbReference>
<dbReference type="PANTHER" id="PTHR38011">
    <property type="entry name" value="DIHYDROFOLATE REDUCTASE FAMILY PROTEIN (AFU_ORTHOLOGUE AFUA_8G06820)"/>
    <property type="match status" value="1"/>
</dbReference>
<dbReference type="InterPro" id="IPR050765">
    <property type="entry name" value="Riboflavin_Biosynth_HTPR"/>
</dbReference>